<comment type="caution">
    <text evidence="1">The sequence shown here is derived from an EMBL/GenBank/DDBJ whole genome shotgun (WGS) entry which is preliminary data.</text>
</comment>
<dbReference type="EMBL" id="JACXAH010000030">
    <property type="protein sequence ID" value="MBD1373629.1"/>
    <property type="molecule type" value="Genomic_DNA"/>
</dbReference>
<gene>
    <name evidence="1" type="ORF">IC620_14880</name>
</gene>
<evidence type="ECO:0000313" key="1">
    <source>
        <dbReference type="EMBL" id="MBD1373629.1"/>
    </source>
</evidence>
<dbReference type="PROSITE" id="PS51257">
    <property type="entry name" value="PROKAR_LIPOPROTEIN"/>
    <property type="match status" value="1"/>
</dbReference>
<sequence length="193" mass="21388">MNNKALIWICISILMLGGCSIVGIDTSAPTAKEAELMFEQLLPAGTELLSTPEGTAVVQLVNVDDDNQLEAVALYRITGQDHIGFAVAEKKWTGWERIENRSLKDQNLNYGILANIIGDPRPEIILSTTEKSADLSQTQTVLVYALQSEEWKQVFHQDVNYFSTEDLDGDLKGDFVVIHQDDGESALASLYRE</sequence>
<accession>A0A926NHG3</accession>
<reference evidence="1" key="1">
    <citation type="submission" date="2020-09" db="EMBL/GenBank/DDBJ databases">
        <title>A novel bacterium of genus Hazenella, isolated from South China Sea.</title>
        <authorList>
            <person name="Huang H."/>
            <person name="Mo K."/>
            <person name="Hu Y."/>
        </authorList>
    </citation>
    <scope>NUCLEOTIDE SEQUENCE</scope>
    <source>
        <strain evidence="1">IB182357</strain>
    </source>
</reference>
<keyword evidence="2" id="KW-1185">Reference proteome</keyword>
<organism evidence="1 2">
    <name type="scientific">Polycladospora coralii</name>
    <dbReference type="NCBI Taxonomy" id="2771432"/>
    <lineage>
        <taxon>Bacteria</taxon>
        <taxon>Bacillati</taxon>
        <taxon>Bacillota</taxon>
        <taxon>Bacilli</taxon>
        <taxon>Bacillales</taxon>
        <taxon>Thermoactinomycetaceae</taxon>
        <taxon>Polycladospora</taxon>
    </lineage>
</organism>
<protein>
    <submittedName>
        <fullName evidence="1">Uncharacterized protein</fullName>
    </submittedName>
</protein>
<proteinExistence type="predicted"/>
<dbReference type="Proteomes" id="UP000661691">
    <property type="component" value="Unassembled WGS sequence"/>
</dbReference>
<name>A0A926NHG3_9BACL</name>
<dbReference type="AlphaFoldDB" id="A0A926NHG3"/>
<evidence type="ECO:0000313" key="2">
    <source>
        <dbReference type="Proteomes" id="UP000661691"/>
    </source>
</evidence>
<dbReference type="RefSeq" id="WP_191142634.1">
    <property type="nucleotide sequence ID" value="NZ_JACXAH010000030.1"/>
</dbReference>